<dbReference type="AlphaFoldDB" id="A0A645DF35"/>
<dbReference type="EMBL" id="VSSQ01035592">
    <property type="protein sequence ID" value="MPM87861.1"/>
    <property type="molecule type" value="Genomic_DNA"/>
</dbReference>
<name>A0A645DF35_9ZZZZ</name>
<sequence>MSAISSASSSTETRISDRSAAPWSIRSISRPGVATITSTPRDSARRCGSYDMPPATSRDRMPSARASGDSTSATCIASSRVGSRMIACGLRTLPSGSTVSRSRVSSGRVKPSVLPDPVRPRPSTSLPAIASGMEACWIGNGSVMPFWARTATSSAGTPSWAKPLAPVTVEVSTSTSSASCHSMVSSGPSAASSWSRRS</sequence>
<organism evidence="2">
    <name type="scientific">bioreactor metagenome</name>
    <dbReference type="NCBI Taxonomy" id="1076179"/>
    <lineage>
        <taxon>unclassified sequences</taxon>
        <taxon>metagenomes</taxon>
        <taxon>ecological metagenomes</taxon>
    </lineage>
</organism>
<protein>
    <submittedName>
        <fullName evidence="2">Uncharacterized protein</fullName>
    </submittedName>
</protein>
<proteinExistence type="predicted"/>
<evidence type="ECO:0000313" key="2">
    <source>
        <dbReference type="EMBL" id="MPM87861.1"/>
    </source>
</evidence>
<evidence type="ECO:0000256" key="1">
    <source>
        <dbReference type="SAM" id="MobiDB-lite"/>
    </source>
</evidence>
<gene>
    <name evidence="2" type="ORF">SDC9_134961</name>
</gene>
<feature type="region of interest" description="Disordered" evidence="1">
    <location>
        <begin position="1"/>
        <end position="73"/>
    </location>
</feature>
<comment type="caution">
    <text evidence="2">The sequence shown here is derived from an EMBL/GenBank/DDBJ whole genome shotgun (WGS) entry which is preliminary data.</text>
</comment>
<feature type="compositionally biased region" description="Low complexity" evidence="1">
    <location>
        <begin position="96"/>
        <end position="109"/>
    </location>
</feature>
<reference evidence="2" key="1">
    <citation type="submission" date="2019-08" db="EMBL/GenBank/DDBJ databases">
        <authorList>
            <person name="Kucharzyk K."/>
            <person name="Murdoch R.W."/>
            <person name="Higgins S."/>
            <person name="Loffler F."/>
        </authorList>
    </citation>
    <scope>NUCLEOTIDE SEQUENCE</scope>
</reference>
<feature type="region of interest" description="Disordered" evidence="1">
    <location>
        <begin position="96"/>
        <end position="121"/>
    </location>
</feature>
<feature type="compositionally biased region" description="Low complexity" evidence="1">
    <location>
        <begin position="1"/>
        <end position="13"/>
    </location>
</feature>
<feature type="region of interest" description="Disordered" evidence="1">
    <location>
        <begin position="175"/>
        <end position="198"/>
    </location>
</feature>
<accession>A0A645DF35</accession>